<evidence type="ECO:0000256" key="3">
    <source>
        <dbReference type="ARBA" id="ARBA00011165"/>
    </source>
</evidence>
<dbReference type="EC" id="3.2.1.55" evidence="4"/>
<dbReference type="InterPro" id="IPR055235">
    <property type="entry name" value="ASD1_cat"/>
</dbReference>
<keyword evidence="7" id="KW-0326">Glycosidase</keyword>
<evidence type="ECO:0000259" key="8">
    <source>
        <dbReference type="SMART" id="SM00813"/>
    </source>
</evidence>
<name>A0A7Y0HYP7_9BIFI</name>
<dbReference type="EMBL" id="JAAIIH010000008">
    <property type="protein sequence ID" value="NMN00622.1"/>
    <property type="molecule type" value="Genomic_DNA"/>
</dbReference>
<dbReference type="SUPFAM" id="SSF51011">
    <property type="entry name" value="Glycosyl hydrolase domain"/>
    <property type="match status" value="1"/>
</dbReference>
<dbReference type="Gene3D" id="3.20.20.80">
    <property type="entry name" value="Glycosidases"/>
    <property type="match status" value="1"/>
</dbReference>
<evidence type="ECO:0000256" key="5">
    <source>
        <dbReference type="ARBA" id="ARBA00022801"/>
    </source>
</evidence>
<comment type="similarity">
    <text evidence="2">Belongs to the glycosyl hydrolase 51 family.</text>
</comment>
<dbReference type="AlphaFoldDB" id="A0A7Y0HYP7"/>
<dbReference type="GO" id="GO:0046556">
    <property type="term" value="F:alpha-L-arabinofuranosidase activity"/>
    <property type="evidence" value="ECO:0007669"/>
    <property type="project" value="UniProtKB-EC"/>
</dbReference>
<evidence type="ECO:0000256" key="7">
    <source>
        <dbReference type="ARBA" id="ARBA00023295"/>
    </source>
</evidence>
<keyword evidence="10" id="KW-1185">Reference proteome</keyword>
<dbReference type="InterPro" id="IPR017853">
    <property type="entry name" value="GH"/>
</dbReference>
<organism evidence="9 10">
    <name type="scientific">Bifidobacterium moraviense</name>
    <dbReference type="NCBI Taxonomy" id="2675323"/>
    <lineage>
        <taxon>Bacteria</taxon>
        <taxon>Bacillati</taxon>
        <taxon>Actinomycetota</taxon>
        <taxon>Actinomycetes</taxon>
        <taxon>Bifidobacteriales</taxon>
        <taxon>Bifidobacteriaceae</taxon>
        <taxon>Bifidobacterium</taxon>
    </lineage>
</organism>
<comment type="catalytic activity">
    <reaction evidence="1">
        <text>Hydrolysis of terminal non-reducing alpha-L-arabinofuranoside residues in alpha-L-arabinosides.</text>
        <dbReference type="EC" id="3.2.1.55"/>
    </reaction>
</comment>
<dbReference type="SUPFAM" id="SSF51445">
    <property type="entry name" value="(Trans)glycosidases"/>
    <property type="match status" value="1"/>
</dbReference>
<reference evidence="9 10" key="1">
    <citation type="submission" date="2020-02" db="EMBL/GenBank/DDBJ databases">
        <title>Characterization of phylogenetic diversity of novel bifidobacterial species isolated in Czech ZOOs.</title>
        <authorList>
            <person name="Lugli G.A."/>
            <person name="Vera N.B."/>
            <person name="Ventura M."/>
        </authorList>
    </citation>
    <scope>NUCLEOTIDE SEQUENCE [LARGE SCALE GENOMIC DNA]</scope>
    <source>
        <strain evidence="9 10">DSM 109958</strain>
    </source>
</reference>
<dbReference type="RefSeq" id="WP_169275766.1">
    <property type="nucleotide sequence ID" value="NZ_JAAIIH010000008.1"/>
</dbReference>
<dbReference type="PANTHER" id="PTHR43576:SF3">
    <property type="entry name" value="ALPHA-L-ARABINOFURANOSIDASE C"/>
    <property type="match status" value="1"/>
</dbReference>
<dbReference type="Gene3D" id="2.60.40.1180">
    <property type="entry name" value="Golgi alpha-mannosidase II"/>
    <property type="match status" value="1"/>
</dbReference>
<evidence type="ECO:0000313" key="9">
    <source>
        <dbReference type="EMBL" id="NMN00622.1"/>
    </source>
</evidence>
<evidence type="ECO:0000313" key="10">
    <source>
        <dbReference type="Proteomes" id="UP000588277"/>
    </source>
</evidence>
<feature type="domain" description="Alpha-L-arabinofuranosidase C-terminal" evidence="8">
    <location>
        <begin position="311"/>
        <end position="524"/>
    </location>
</feature>
<evidence type="ECO:0000256" key="4">
    <source>
        <dbReference type="ARBA" id="ARBA00012670"/>
    </source>
</evidence>
<evidence type="ECO:0000256" key="6">
    <source>
        <dbReference type="ARBA" id="ARBA00023277"/>
    </source>
</evidence>
<evidence type="ECO:0000256" key="1">
    <source>
        <dbReference type="ARBA" id="ARBA00001462"/>
    </source>
</evidence>
<dbReference type="Pfam" id="PF22848">
    <property type="entry name" value="ASD1_dom"/>
    <property type="match status" value="1"/>
</dbReference>
<dbReference type="Proteomes" id="UP000588277">
    <property type="component" value="Unassembled WGS sequence"/>
</dbReference>
<comment type="caution">
    <text evidence="9">The sequence shown here is derived from an EMBL/GenBank/DDBJ whole genome shotgun (WGS) entry which is preliminary data.</text>
</comment>
<accession>A0A7Y0HYP7</accession>
<sequence>MVAQAASVTSSASPAASAPHLAAHLTVDPAFELAPVRDRLFGSFVEHLGRCVYGGLYEPDHPEADEDGFRRDVIALVRELGVTTVRYPGGNFVSGYRWEDGVGPKDRRPRRLDTAWHSTETNQFGLHEMAAWLRKTGGNELMEAVNLGTRGLEDALDLLEYANVPGGTALSDRRRANGAEDPFNIRMWCLGNEMDGTWQLGHKNAHDYATLAADVARGMRQIDPDVELVVCGSSSHGMPTFGEWEETVLAKTYDLVDYVSCHAYYQPHDGDVASFLASGVDMDGFIREVGAAIDATKARLKSGHDVAISFDEWNVWYQGCEPSKVPEGIGNWPVAPHLLEDVYSALDAVVFGDLMITLLANADRVHAASLAQLVNVIAPIMTAPGGPAWRQTTFHPFALTARLARGGTVFTPKISSDAVHTDRYGDVPGVDAVAVRRADGGIAVFAVNRSQDAAADFEITLPGQAGGAGYRAVGALTLHEDDMAAANTLEHPDRVIPRTNPTAAFAGDSPEAAPTVRVTLPPVSWTAVEVR</sequence>
<dbReference type="PANTHER" id="PTHR43576">
    <property type="entry name" value="ALPHA-L-ARABINOFURANOSIDASE C-RELATED"/>
    <property type="match status" value="1"/>
</dbReference>
<keyword evidence="6" id="KW-0119">Carbohydrate metabolism</keyword>
<dbReference type="InterPro" id="IPR010720">
    <property type="entry name" value="Alpha-L-AF_C"/>
</dbReference>
<protein>
    <recommendedName>
        <fullName evidence="4">non-reducing end alpha-L-arabinofuranosidase</fullName>
        <ecNumber evidence="4">3.2.1.55</ecNumber>
    </recommendedName>
</protein>
<proteinExistence type="inferred from homology"/>
<comment type="subunit">
    <text evidence="3">Homohexamer; trimer of dimers.</text>
</comment>
<dbReference type="InterPro" id="IPR013780">
    <property type="entry name" value="Glyco_hydro_b"/>
</dbReference>
<keyword evidence="5" id="KW-0378">Hydrolase</keyword>
<dbReference type="GO" id="GO:0000272">
    <property type="term" value="P:polysaccharide catabolic process"/>
    <property type="evidence" value="ECO:0007669"/>
    <property type="project" value="TreeGrafter"/>
</dbReference>
<evidence type="ECO:0000256" key="2">
    <source>
        <dbReference type="ARBA" id="ARBA00007186"/>
    </source>
</evidence>
<dbReference type="GO" id="GO:0046373">
    <property type="term" value="P:L-arabinose metabolic process"/>
    <property type="evidence" value="ECO:0007669"/>
    <property type="project" value="InterPro"/>
</dbReference>
<dbReference type="Pfam" id="PF06964">
    <property type="entry name" value="Alpha-L-AF_C"/>
    <property type="match status" value="1"/>
</dbReference>
<dbReference type="SMART" id="SM00813">
    <property type="entry name" value="Alpha-L-AF_C"/>
    <property type="match status" value="1"/>
</dbReference>
<gene>
    <name evidence="9" type="ORF">G1C96_1201</name>
</gene>